<reference evidence="1 2" key="1">
    <citation type="journal article" date="2019" name="Microbiol. Resour. Announc.">
        <title>Complete Genome Sequence of Halomonas sulfidaeris Strain Esulfide1 Isolated from a Metal Sulfide Rock at a Depth of 2,200 Meters, Obtained Using Nanopore Sequencing.</title>
        <authorList>
            <person name="Saito M."/>
            <person name="Nishigata A."/>
            <person name="Galipon J."/>
            <person name="Arakawa K."/>
        </authorList>
    </citation>
    <scope>NUCLEOTIDE SEQUENCE [LARGE SCALE GENOMIC DNA]</scope>
    <source>
        <strain evidence="1 2">ATCC BAA-803</strain>
        <plasmid evidence="2">pbaa-803-a dna</plasmid>
    </source>
</reference>
<organism evidence="1 2">
    <name type="scientific">Vreelandella sulfidaeris</name>
    <dbReference type="NCBI Taxonomy" id="115553"/>
    <lineage>
        <taxon>Bacteria</taxon>
        <taxon>Pseudomonadati</taxon>
        <taxon>Pseudomonadota</taxon>
        <taxon>Gammaproteobacteria</taxon>
        <taxon>Oceanospirillales</taxon>
        <taxon>Halomonadaceae</taxon>
        <taxon>Vreelandella</taxon>
    </lineage>
</organism>
<keyword evidence="1" id="KW-0614">Plasmid</keyword>
<dbReference type="AlphaFoldDB" id="A0A455UHJ8"/>
<protein>
    <submittedName>
        <fullName evidence="1">Uncharacterized protein</fullName>
    </submittedName>
</protein>
<accession>A0A455UHJ8</accession>
<gene>
    <name evidence="1" type="ORF">HSBAA_PA_3030</name>
</gene>
<evidence type="ECO:0000313" key="2">
    <source>
        <dbReference type="Proteomes" id="UP000320231"/>
    </source>
</evidence>
<dbReference type="Proteomes" id="UP000320231">
    <property type="component" value="Plasmid pBAA-803-A"/>
</dbReference>
<dbReference type="KEGG" id="hsr:HSBAA_PA_3030"/>
<sequence>MALQWELDAMFRMRNIFCQFHPIPPETCNTAGMRESKIMGTLCVPKPSDRKAYLDKEYTNQDGSNEVLKSSFVGSTYYAAIKVQRRESHGSCVY</sequence>
<evidence type="ECO:0000313" key="1">
    <source>
        <dbReference type="EMBL" id="BBI65700.1"/>
    </source>
</evidence>
<dbReference type="EMBL" id="AP019515">
    <property type="protein sequence ID" value="BBI65700.1"/>
    <property type="molecule type" value="Genomic_DNA"/>
</dbReference>
<name>A0A455UHJ8_9GAMM</name>
<geneLocation type="plasmid" evidence="2">
    <name>pbaa-803-a dna</name>
</geneLocation>
<proteinExistence type="predicted"/>